<organism evidence="8 9">
    <name type="scientific">Fasciolopsis buskii</name>
    <dbReference type="NCBI Taxonomy" id="27845"/>
    <lineage>
        <taxon>Eukaryota</taxon>
        <taxon>Metazoa</taxon>
        <taxon>Spiralia</taxon>
        <taxon>Lophotrochozoa</taxon>
        <taxon>Platyhelminthes</taxon>
        <taxon>Trematoda</taxon>
        <taxon>Digenea</taxon>
        <taxon>Plagiorchiida</taxon>
        <taxon>Echinostomata</taxon>
        <taxon>Echinostomatoidea</taxon>
        <taxon>Fasciolidae</taxon>
        <taxon>Fasciolopsis</taxon>
    </lineage>
</organism>
<dbReference type="GO" id="GO:0072344">
    <property type="term" value="P:rescue of stalled ribosome"/>
    <property type="evidence" value="ECO:0007669"/>
    <property type="project" value="TreeGrafter"/>
</dbReference>
<feature type="region of interest" description="Disordered" evidence="5">
    <location>
        <begin position="665"/>
        <end position="691"/>
    </location>
</feature>
<dbReference type="Pfam" id="PF05670">
    <property type="entry name" value="NFACT-R_1"/>
    <property type="match status" value="1"/>
</dbReference>
<dbReference type="GO" id="GO:0043023">
    <property type="term" value="F:ribosomal large subunit binding"/>
    <property type="evidence" value="ECO:0007669"/>
    <property type="project" value="TreeGrafter"/>
</dbReference>
<keyword evidence="3" id="KW-0963">Cytoplasm</keyword>
<feature type="compositionally biased region" description="Polar residues" evidence="5">
    <location>
        <begin position="716"/>
        <end position="730"/>
    </location>
</feature>
<evidence type="ECO:0000313" key="8">
    <source>
        <dbReference type="EMBL" id="KAA0185090.1"/>
    </source>
</evidence>
<feature type="domain" description="NFACT RNA-binding" evidence="6">
    <location>
        <begin position="477"/>
        <end position="617"/>
    </location>
</feature>
<evidence type="ECO:0000259" key="7">
    <source>
        <dbReference type="Pfam" id="PF11923"/>
    </source>
</evidence>
<sequence length="1018" mass="114898">SVSTPVKLLLQNFRTAGQQCVRHQQQDLFIKALQKYSGEQKSVLLLESGARIHITEYNWAKNPMPSGFSMKLRKHIRNKKVSQISQLGVDRIVDFQFGFEEGAHHLIVELYDRGNMFLTDWTYTILHLLHPRTDANQDVRYAAHEKYPIDLARQVPNSLRNLEDNSSIARLSETVYSHIVGTKGPWTFGRTNDPSIRPVQKVLSAEFPYGQATIEHCCRRAQQAIHSELSELKGKIHEEVNEEDNVKLRELQKTYAYHWASALYELIIRVRDPGTKYLDETRGYVFGKKHSEEDETLLSQEDFHPFLFEQYRSRPHISFDTFNKVDSILLMINHALSNQLDWRELETRIAEARARGDPLATHVTQLNLQYNQVTLRLSDPFEHSVQSGNSQSVEEVDGLNTVSSSSVDVIVDLDLNALNNARKYYDKKRAAVKKEEKTLVASRKALKSAAFRAEQLQKDTKTLVQISKVRKPMWFEKFFWFISSENYLVVAGRDALQNEALVKRHLRPEDIYVHADLHGASSVVIKARPLLPDELGLQLGAYPPTNVESTEQAPTPMATMPIPPPKTLNEAGTMAIVLSSAWKERVVTSAWWVRADQVSKTAPSGEYLNTGAFMIRGRKNYLPMSNFFYGFGILFKLDEDSVPQHRGERRIARQDVADQVLLLSEKDEESQSTQGSSPSVPLDNGSDTSQLHFPDAELHIDLMRSTEKSKKKPSQAGKQTTQTNLPSVESQDSHSHKGVAGNTKAKQISDKNRNAVQRPLAATNETHKGPKYGPLKRGQKSKLKKIKQKYGEQDEDERQIRMVLLQGEGAKLSQHHKRLLSDRRNHTSSLAPINDELNLVTNEQSFSENDSRSESETAPEGRLSCGHSSPGLDSSPVVCVENKKGEIPEGTVETPGVESDREQDSQQPMDSKVAEDDWLHLMDTFTGKPCENDVLLYALPVCGPYSALSNYKFKVKLTPGNSKRGQAAKTSLQYFVMDKTATVREKALIRVIKGEDVSRNFPAPVKVSLPHGKPLKVK</sequence>
<evidence type="ECO:0000256" key="4">
    <source>
        <dbReference type="ARBA" id="ARBA00023054"/>
    </source>
</evidence>
<dbReference type="Gene3D" id="2.30.310.10">
    <property type="entry name" value="ibrinogen binding protein from staphylococcus aureus domain"/>
    <property type="match status" value="1"/>
</dbReference>
<comment type="caution">
    <text evidence="8">The sequence shown here is derived from an EMBL/GenBank/DDBJ whole genome shotgun (WGS) entry which is preliminary data.</text>
</comment>
<comment type="similarity">
    <text evidence="2">Belongs to the NEMF family.</text>
</comment>
<dbReference type="PANTHER" id="PTHR15239">
    <property type="entry name" value="NUCLEAR EXPORT MEDIATOR FACTOR NEMF"/>
    <property type="match status" value="1"/>
</dbReference>
<evidence type="ECO:0000256" key="5">
    <source>
        <dbReference type="SAM" id="MobiDB-lite"/>
    </source>
</evidence>
<gene>
    <name evidence="8" type="ORF">FBUS_08164</name>
</gene>
<dbReference type="Proteomes" id="UP000728185">
    <property type="component" value="Unassembled WGS sequence"/>
</dbReference>
<dbReference type="Pfam" id="PF05833">
    <property type="entry name" value="NFACT_N"/>
    <property type="match status" value="1"/>
</dbReference>
<dbReference type="GO" id="GO:1990112">
    <property type="term" value="C:RQC complex"/>
    <property type="evidence" value="ECO:0007669"/>
    <property type="project" value="TreeGrafter"/>
</dbReference>
<dbReference type="InterPro" id="IPR008532">
    <property type="entry name" value="NFACT_RNA-bd"/>
</dbReference>
<evidence type="ECO:0000256" key="3">
    <source>
        <dbReference type="ARBA" id="ARBA00022490"/>
    </source>
</evidence>
<feature type="compositionally biased region" description="Polar residues" evidence="5">
    <location>
        <begin position="839"/>
        <end position="848"/>
    </location>
</feature>
<name>A0A8E0RQP2_9TREM</name>
<feature type="domain" description="NFACT protein C-terminal" evidence="7">
    <location>
        <begin position="919"/>
        <end position="1007"/>
    </location>
</feature>
<dbReference type="EMBL" id="LUCM01010726">
    <property type="protein sequence ID" value="KAA0185090.1"/>
    <property type="molecule type" value="Genomic_DNA"/>
</dbReference>
<feature type="non-terminal residue" evidence="8">
    <location>
        <position position="1018"/>
    </location>
</feature>
<comment type="subcellular location">
    <subcellularLocation>
        <location evidence="1">Cytoplasm</location>
    </subcellularLocation>
</comment>
<feature type="region of interest" description="Disordered" evidence="5">
    <location>
        <begin position="808"/>
        <end position="911"/>
    </location>
</feature>
<dbReference type="InterPro" id="IPR021846">
    <property type="entry name" value="NFACT-C"/>
</dbReference>
<accession>A0A8E0RQP2</accession>
<dbReference type="OrthoDB" id="207084at2759"/>
<keyword evidence="9" id="KW-1185">Reference proteome</keyword>
<dbReference type="GO" id="GO:1990116">
    <property type="term" value="P:ribosome-associated ubiquitin-dependent protein catabolic process"/>
    <property type="evidence" value="ECO:0007669"/>
    <property type="project" value="TreeGrafter"/>
</dbReference>
<proteinExistence type="inferred from homology"/>
<feature type="compositionally biased region" description="Polar residues" evidence="5">
    <location>
        <begin position="671"/>
        <end position="691"/>
    </location>
</feature>
<protein>
    <submittedName>
        <fullName evidence="8">Nuclear export mediator factor</fullName>
    </submittedName>
</protein>
<evidence type="ECO:0000313" key="9">
    <source>
        <dbReference type="Proteomes" id="UP000728185"/>
    </source>
</evidence>
<evidence type="ECO:0000259" key="6">
    <source>
        <dbReference type="Pfam" id="PF05670"/>
    </source>
</evidence>
<feature type="compositionally biased region" description="Basic residues" evidence="5">
    <location>
        <begin position="777"/>
        <end position="788"/>
    </location>
</feature>
<dbReference type="Pfam" id="PF11923">
    <property type="entry name" value="NFACT-C"/>
    <property type="match status" value="1"/>
</dbReference>
<dbReference type="GO" id="GO:0005737">
    <property type="term" value="C:cytoplasm"/>
    <property type="evidence" value="ECO:0007669"/>
    <property type="project" value="UniProtKB-SubCell"/>
</dbReference>
<dbReference type="InterPro" id="IPR051608">
    <property type="entry name" value="RQC_Subunit_NEMF"/>
</dbReference>
<dbReference type="GO" id="GO:0000049">
    <property type="term" value="F:tRNA binding"/>
    <property type="evidence" value="ECO:0007669"/>
    <property type="project" value="TreeGrafter"/>
</dbReference>
<evidence type="ECO:0000256" key="1">
    <source>
        <dbReference type="ARBA" id="ARBA00004496"/>
    </source>
</evidence>
<dbReference type="AlphaFoldDB" id="A0A8E0RQP2"/>
<feature type="region of interest" description="Disordered" evidence="5">
    <location>
        <begin position="706"/>
        <end position="795"/>
    </location>
</feature>
<keyword evidence="4" id="KW-0175">Coiled coil</keyword>
<reference evidence="8" key="1">
    <citation type="submission" date="2019-05" db="EMBL/GenBank/DDBJ databases">
        <title>Annotation for the trematode Fasciolopsis buski.</title>
        <authorList>
            <person name="Choi Y.-J."/>
        </authorList>
    </citation>
    <scope>NUCLEOTIDE SEQUENCE</scope>
    <source>
        <strain evidence="8">HT</strain>
        <tissue evidence="8">Whole worm</tissue>
    </source>
</reference>
<dbReference type="PANTHER" id="PTHR15239:SF6">
    <property type="entry name" value="RIBOSOME QUALITY CONTROL COMPLEX SUBUNIT NEMF"/>
    <property type="match status" value="1"/>
</dbReference>
<evidence type="ECO:0000256" key="2">
    <source>
        <dbReference type="ARBA" id="ARBA00008318"/>
    </source>
</evidence>